<dbReference type="PROSITE" id="PS51186">
    <property type="entry name" value="GNAT"/>
    <property type="match status" value="1"/>
</dbReference>
<dbReference type="InterPro" id="IPR000182">
    <property type="entry name" value="GNAT_dom"/>
</dbReference>
<evidence type="ECO:0000259" key="1">
    <source>
        <dbReference type="PROSITE" id="PS51186"/>
    </source>
</evidence>
<dbReference type="InterPro" id="IPR051531">
    <property type="entry name" value="N-acetyltransferase"/>
</dbReference>
<proteinExistence type="predicted"/>
<sequence>MQIEDSKRLTFSFVTEADADFLWEVDQDQAVMKYINGGKPTTREEIEGVFLPRLQAYANLPLGWGIWRVSIKETQQDIGWVLVRPMGFFTATADPENLELGWRFKREYWGNGFATEAAQSVRDSLTEFGISQFSALANPNNHASIAIMKKLGMTYSHTFHYQDELFDEEVVVYTQKINSFATT</sequence>
<dbReference type="PANTHER" id="PTHR43792">
    <property type="entry name" value="GNAT FAMILY, PUTATIVE (AFU_ORTHOLOGUE AFUA_3G00765)-RELATED-RELATED"/>
    <property type="match status" value="1"/>
</dbReference>
<dbReference type="RefSeq" id="WP_265616579.1">
    <property type="nucleotide sequence ID" value="NZ_JAPFRD010000005.1"/>
</dbReference>
<comment type="caution">
    <text evidence="2">The sequence shown here is derived from an EMBL/GenBank/DDBJ whole genome shotgun (WGS) entry which is preliminary data.</text>
</comment>
<dbReference type="InterPro" id="IPR016181">
    <property type="entry name" value="Acyl_CoA_acyltransferase"/>
</dbReference>
<gene>
    <name evidence="2" type="ORF">OPS25_05190</name>
</gene>
<name>A0ABT3P559_9ALTE</name>
<evidence type="ECO:0000313" key="2">
    <source>
        <dbReference type="EMBL" id="MCW8107892.1"/>
    </source>
</evidence>
<evidence type="ECO:0000313" key="3">
    <source>
        <dbReference type="Proteomes" id="UP001142810"/>
    </source>
</evidence>
<dbReference type="PANTHER" id="PTHR43792:SF1">
    <property type="entry name" value="N-ACETYLTRANSFERASE DOMAIN-CONTAINING PROTEIN"/>
    <property type="match status" value="1"/>
</dbReference>
<reference evidence="2" key="1">
    <citation type="submission" date="2022-11" db="EMBL/GenBank/DDBJ databases">
        <title>Alteromonas sp. nov., isolated from sea water of the Qingdao.</title>
        <authorList>
            <person name="Wang Q."/>
        </authorList>
    </citation>
    <scope>NUCLEOTIDE SEQUENCE</scope>
    <source>
        <strain evidence="2">ASW11-7</strain>
    </source>
</reference>
<keyword evidence="3" id="KW-1185">Reference proteome</keyword>
<dbReference type="Pfam" id="PF13302">
    <property type="entry name" value="Acetyltransf_3"/>
    <property type="match status" value="1"/>
</dbReference>
<accession>A0ABT3P559</accession>
<feature type="domain" description="N-acetyltransferase" evidence="1">
    <location>
        <begin position="9"/>
        <end position="178"/>
    </location>
</feature>
<dbReference type="EMBL" id="JAPFRD010000005">
    <property type="protein sequence ID" value="MCW8107892.1"/>
    <property type="molecule type" value="Genomic_DNA"/>
</dbReference>
<dbReference type="Proteomes" id="UP001142810">
    <property type="component" value="Unassembled WGS sequence"/>
</dbReference>
<dbReference type="Gene3D" id="3.40.630.30">
    <property type="match status" value="1"/>
</dbReference>
<protein>
    <submittedName>
        <fullName evidence="2">GNAT family N-acetyltransferase</fullName>
    </submittedName>
</protein>
<organism evidence="2 3">
    <name type="scientific">Alteromonas aquimaris</name>
    <dbReference type="NCBI Taxonomy" id="2998417"/>
    <lineage>
        <taxon>Bacteria</taxon>
        <taxon>Pseudomonadati</taxon>
        <taxon>Pseudomonadota</taxon>
        <taxon>Gammaproteobacteria</taxon>
        <taxon>Alteromonadales</taxon>
        <taxon>Alteromonadaceae</taxon>
        <taxon>Alteromonas/Salinimonas group</taxon>
        <taxon>Alteromonas</taxon>
    </lineage>
</organism>
<dbReference type="SUPFAM" id="SSF55729">
    <property type="entry name" value="Acyl-CoA N-acyltransferases (Nat)"/>
    <property type="match status" value="1"/>
</dbReference>